<name>A0AAD7VXR9_9TELE</name>
<feature type="region of interest" description="Disordered" evidence="1">
    <location>
        <begin position="98"/>
        <end position="121"/>
    </location>
</feature>
<evidence type="ECO:0000313" key="3">
    <source>
        <dbReference type="Proteomes" id="UP001221898"/>
    </source>
</evidence>
<dbReference type="AlphaFoldDB" id="A0AAD7VXR9"/>
<dbReference type="Proteomes" id="UP001221898">
    <property type="component" value="Unassembled WGS sequence"/>
</dbReference>
<proteinExistence type="predicted"/>
<protein>
    <submittedName>
        <fullName evidence="2">Uncharacterized protein</fullName>
    </submittedName>
</protein>
<gene>
    <name evidence="2" type="ORF">AAFF_G00059170</name>
</gene>
<evidence type="ECO:0000256" key="1">
    <source>
        <dbReference type="SAM" id="MobiDB-lite"/>
    </source>
</evidence>
<comment type="caution">
    <text evidence="2">The sequence shown here is derived from an EMBL/GenBank/DDBJ whole genome shotgun (WGS) entry which is preliminary data.</text>
</comment>
<sequence length="160" mass="18132">MGACGGPPSDSEETRKVRRRVQEINAEEQWDEDASIPDWEQEKERWRYYEDREGYGIDNVPDRVPDLPWDADPWQAPMELRASTRKKVPVERYQADGFSRGGWTAHRPVEGSNLDSAEENVSRTARCRSEGRQGLDRGGVAFGLCGNAAAKVENDNGQRH</sequence>
<organism evidence="2 3">
    <name type="scientific">Aldrovandia affinis</name>
    <dbReference type="NCBI Taxonomy" id="143900"/>
    <lineage>
        <taxon>Eukaryota</taxon>
        <taxon>Metazoa</taxon>
        <taxon>Chordata</taxon>
        <taxon>Craniata</taxon>
        <taxon>Vertebrata</taxon>
        <taxon>Euteleostomi</taxon>
        <taxon>Actinopterygii</taxon>
        <taxon>Neopterygii</taxon>
        <taxon>Teleostei</taxon>
        <taxon>Notacanthiformes</taxon>
        <taxon>Halosauridae</taxon>
        <taxon>Aldrovandia</taxon>
    </lineage>
</organism>
<dbReference type="EMBL" id="JAINUG010001354">
    <property type="protein sequence ID" value="KAJ8355378.1"/>
    <property type="molecule type" value="Genomic_DNA"/>
</dbReference>
<evidence type="ECO:0000313" key="2">
    <source>
        <dbReference type="EMBL" id="KAJ8355378.1"/>
    </source>
</evidence>
<accession>A0AAD7VXR9</accession>
<keyword evidence="3" id="KW-1185">Reference proteome</keyword>
<reference evidence="2" key="1">
    <citation type="journal article" date="2023" name="Science">
        <title>Genome structures resolve the early diversification of teleost fishes.</title>
        <authorList>
            <person name="Parey E."/>
            <person name="Louis A."/>
            <person name="Montfort J."/>
            <person name="Bouchez O."/>
            <person name="Roques C."/>
            <person name="Iampietro C."/>
            <person name="Lluch J."/>
            <person name="Castinel A."/>
            <person name="Donnadieu C."/>
            <person name="Desvignes T."/>
            <person name="Floi Bucao C."/>
            <person name="Jouanno E."/>
            <person name="Wen M."/>
            <person name="Mejri S."/>
            <person name="Dirks R."/>
            <person name="Jansen H."/>
            <person name="Henkel C."/>
            <person name="Chen W.J."/>
            <person name="Zahm M."/>
            <person name="Cabau C."/>
            <person name="Klopp C."/>
            <person name="Thompson A.W."/>
            <person name="Robinson-Rechavi M."/>
            <person name="Braasch I."/>
            <person name="Lecointre G."/>
            <person name="Bobe J."/>
            <person name="Postlethwait J.H."/>
            <person name="Berthelot C."/>
            <person name="Roest Crollius H."/>
            <person name="Guiguen Y."/>
        </authorList>
    </citation>
    <scope>NUCLEOTIDE SEQUENCE</scope>
    <source>
        <strain evidence="2">NC1722</strain>
    </source>
</reference>